<dbReference type="Pfam" id="PF01041">
    <property type="entry name" value="DegT_DnrJ_EryC1"/>
    <property type="match status" value="1"/>
</dbReference>
<dbReference type="InterPro" id="IPR000653">
    <property type="entry name" value="DegT/StrS_aminotransferase"/>
</dbReference>
<accession>A0A0F9W5B3</accession>
<dbReference type="PIRSF" id="PIRSF000390">
    <property type="entry name" value="PLP_StrS"/>
    <property type="match status" value="1"/>
</dbReference>
<dbReference type="Gene3D" id="3.40.640.10">
    <property type="entry name" value="Type I PLP-dependent aspartate aminotransferase-like (Major domain)"/>
    <property type="match status" value="1"/>
</dbReference>
<comment type="caution">
    <text evidence="1">The sequence shown here is derived from an EMBL/GenBank/DDBJ whole genome shotgun (WGS) entry which is preliminary data.</text>
</comment>
<gene>
    <name evidence="1" type="ORF">LCGC14_0325100</name>
</gene>
<dbReference type="GO" id="GO:0030170">
    <property type="term" value="F:pyridoxal phosphate binding"/>
    <property type="evidence" value="ECO:0007669"/>
    <property type="project" value="TreeGrafter"/>
</dbReference>
<dbReference type="GO" id="GO:0008483">
    <property type="term" value="F:transaminase activity"/>
    <property type="evidence" value="ECO:0007669"/>
    <property type="project" value="TreeGrafter"/>
</dbReference>
<protein>
    <submittedName>
        <fullName evidence="1">Uncharacterized protein</fullName>
    </submittedName>
</protein>
<reference evidence="1" key="1">
    <citation type="journal article" date="2015" name="Nature">
        <title>Complex archaea that bridge the gap between prokaryotes and eukaryotes.</title>
        <authorList>
            <person name="Spang A."/>
            <person name="Saw J.H."/>
            <person name="Jorgensen S.L."/>
            <person name="Zaremba-Niedzwiedzka K."/>
            <person name="Martijn J."/>
            <person name="Lind A.E."/>
            <person name="van Eijk R."/>
            <person name="Schleper C."/>
            <person name="Guy L."/>
            <person name="Ettema T.J."/>
        </authorList>
    </citation>
    <scope>NUCLEOTIDE SEQUENCE</scope>
</reference>
<evidence type="ECO:0000313" key="1">
    <source>
        <dbReference type="EMBL" id="KKN80846.1"/>
    </source>
</evidence>
<dbReference type="PANTHER" id="PTHR30244:SF34">
    <property type="entry name" value="DTDP-4-AMINO-4,6-DIDEOXYGALACTOSE TRANSAMINASE"/>
    <property type="match status" value="1"/>
</dbReference>
<name>A0A0F9W5B3_9ZZZZ</name>
<dbReference type="PANTHER" id="PTHR30244">
    <property type="entry name" value="TRANSAMINASE"/>
    <property type="match status" value="1"/>
</dbReference>
<dbReference type="Gene3D" id="3.90.1150.10">
    <property type="entry name" value="Aspartate Aminotransferase, domain 1"/>
    <property type="match status" value="1"/>
</dbReference>
<dbReference type="InterPro" id="IPR015421">
    <property type="entry name" value="PyrdxlP-dep_Trfase_major"/>
</dbReference>
<sequence>MAVPYFRLRLDEGTIERTVAVLRSSWITTGPAVREFEQKFAEYIGGGVEAISVNSCTAGLHLSLEAMGVGPGDEVITTDLTFTATAEVIRYMDATPIVVDCDLTTLCIDINQVKASITDRTKAIIVVHYAGFAIDLTELSAVAKAKGIWIVEDAAHALPSLVNGLPVGRTGADATCFSFYANKTMTTGEGGMVVTNNIRLIERIKVMRLHGINRDAFNRFTEKKAPWEYDVIAPGFKYNMTDVAAATGIGQLAQSDTFSEKRRGIAIRYDTALKALPIILPPRAHISEHSWHLYVIQIDPTCGKTREALVDHFMDNDIGFSVHYKPLHRLQYWRDSLNLKIENYPNSETFFNRCLSLPIFPDMSDEEVDEVIGVVKRFFEA</sequence>
<proteinExistence type="predicted"/>
<dbReference type="GO" id="GO:0000271">
    <property type="term" value="P:polysaccharide biosynthetic process"/>
    <property type="evidence" value="ECO:0007669"/>
    <property type="project" value="TreeGrafter"/>
</dbReference>
<dbReference type="CDD" id="cd00616">
    <property type="entry name" value="AHBA_syn"/>
    <property type="match status" value="1"/>
</dbReference>
<dbReference type="InterPro" id="IPR015422">
    <property type="entry name" value="PyrdxlP-dep_Trfase_small"/>
</dbReference>
<dbReference type="SUPFAM" id="SSF53383">
    <property type="entry name" value="PLP-dependent transferases"/>
    <property type="match status" value="1"/>
</dbReference>
<dbReference type="InterPro" id="IPR015424">
    <property type="entry name" value="PyrdxlP-dep_Trfase"/>
</dbReference>
<dbReference type="EMBL" id="LAZR01000224">
    <property type="protein sequence ID" value="KKN80846.1"/>
    <property type="molecule type" value="Genomic_DNA"/>
</dbReference>
<dbReference type="AlphaFoldDB" id="A0A0F9W5B3"/>
<organism evidence="1">
    <name type="scientific">marine sediment metagenome</name>
    <dbReference type="NCBI Taxonomy" id="412755"/>
    <lineage>
        <taxon>unclassified sequences</taxon>
        <taxon>metagenomes</taxon>
        <taxon>ecological metagenomes</taxon>
    </lineage>
</organism>